<dbReference type="AlphaFoldDB" id="A0A0F7FPH4"/>
<dbReference type="Pfam" id="PF00248">
    <property type="entry name" value="Aldo_ket_red"/>
    <property type="match status" value="1"/>
</dbReference>
<dbReference type="PANTHER" id="PTHR43312">
    <property type="entry name" value="D-THREO-ALDOSE 1-DEHYDROGENASE"/>
    <property type="match status" value="1"/>
</dbReference>
<gene>
    <name evidence="2" type="ORF">SXIM_04090</name>
</gene>
<dbReference type="PATRIC" id="fig|408015.6.peg.437"/>
<reference evidence="2" key="1">
    <citation type="submission" date="2019-08" db="EMBL/GenBank/DDBJ databases">
        <title>Complete genome sequence of a mangrove-derived Streptomyces xiamenensis.</title>
        <authorList>
            <person name="Xu J."/>
        </authorList>
    </citation>
    <scope>NUCLEOTIDE SEQUENCE</scope>
    <source>
        <strain evidence="2">318</strain>
    </source>
</reference>
<organism evidence="2 3">
    <name type="scientific">Streptomyces xiamenensis</name>
    <dbReference type="NCBI Taxonomy" id="408015"/>
    <lineage>
        <taxon>Bacteria</taxon>
        <taxon>Bacillati</taxon>
        <taxon>Actinomycetota</taxon>
        <taxon>Actinomycetes</taxon>
        <taxon>Kitasatosporales</taxon>
        <taxon>Streptomycetaceae</taxon>
        <taxon>Streptomyces</taxon>
    </lineage>
</organism>
<name>A0A0F7FPH4_9ACTN</name>
<dbReference type="InterPro" id="IPR036812">
    <property type="entry name" value="NAD(P)_OxRdtase_dom_sf"/>
</dbReference>
<dbReference type="PANTHER" id="PTHR43312:SF1">
    <property type="entry name" value="NADP-DEPENDENT OXIDOREDUCTASE DOMAIN-CONTAINING PROTEIN"/>
    <property type="match status" value="1"/>
</dbReference>
<dbReference type="EMBL" id="CP009922">
    <property type="protein sequence ID" value="AKG41793.1"/>
    <property type="molecule type" value="Genomic_DNA"/>
</dbReference>
<evidence type="ECO:0000259" key="1">
    <source>
        <dbReference type="Pfam" id="PF00248"/>
    </source>
</evidence>
<keyword evidence="3" id="KW-1185">Reference proteome</keyword>
<dbReference type="SUPFAM" id="SSF51430">
    <property type="entry name" value="NAD(P)-linked oxidoreductase"/>
    <property type="match status" value="1"/>
</dbReference>
<feature type="domain" description="NADP-dependent oxidoreductase" evidence="1">
    <location>
        <begin position="48"/>
        <end position="307"/>
    </location>
</feature>
<dbReference type="RefSeq" id="WP_030727261.1">
    <property type="nucleotide sequence ID" value="NZ_CP009922.3"/>
</dbReference>
<protein>
    <submittedName>
        <fullName evidence="2">Oxidoreductase</fullName>
    </submittedName>
</protein>
<dbReference type="STRING" id="408015.SXIM_04090"/>
<evidence type="ECO:0000313" key="2">
    <source>
        <dbReference type="EMBL" id="AKG41793.1"/>
    </source>
</evidence>
<sequence length="323" mass="34332">MAFSRFSPDATPAARIGLGLAAVGRPGYINLGRAGDLPAERTVGALRERSHQLLDAAHAAGVRYLDAARSYGRAEEFLAGWLADRPGVRDVVVGSKWGYTYTAEWRTDAATHEVKDHSAATFDRQYAESTALLGDRLDLYQIHSVTPDSPALRDPAVLERLAALRAAGLDVGLSTSGPAQAEAIRAALELRYENGPLFRTVQSTFNVLEPSAGDALAEAHAAGLTVIVKEAMANGRLAGEAAPPALREMAREHGTGPDAVAIAAVLHRPWVGIVLSGAATVPQLTGNLAAARLRLDPRELARLTELAEPAARYWAKRSALPWS</sequence>
<accession>A0A0F7FPH4</accession>
<proteinExistence type="predicted"/>
<dbReference type="KEGG" id="sxi:SXIM_04090"/>
<dbReference type="CDD" id="cd19098">
    <property type="entry name" value="AKR_unchar"/>
    <property type="match status" value="1"/>
</dbReference>
<dbReference type="Gene3D" id="3.20.20.100">
    <property type="entry name" value="NADP-dependent oxidoreductase domain"/>
    <property type="match status" value="1"/>
</dbReference>
<dbReference type="Proteomes" id="UP000034034">
    <property type="component" value="Chromosome"/>
</dbReference>
<dbReference type="HOGENOM" id="CLU_073071_0_0_11"/>
<dbReference type="InterPro" id="IPR023210">
    <property type="entry name" value="NADP_OxRdtase_dom"/>
</dbReference>
<dbReference type="InterPro" id="IPR053135">
    <property type="entry name" value="AKR2_Oxidoreductase"/>
</dbReference>
<evidence type="ECO:0000313" key="3">
    <source>
        <dbReference type="Proteomes" id="UP000034034"/>
    </source>
</evidence>